<dbReference type="SUPFAM" id="SSF55271">
    <property type="entry name" value="DNA repair protein MutS, domain I"/>
    <property type="match status" value="1"/>
</dbReference>
<dbReference type="Pfam" id="PF05192">
    <property type="entry name" value="MutS_III"/>
    <property type="match status" value="1"/>
</dbReference>
<feature type="domain" description="DNA mismatch repair proteins mutS family" evidence="9">
    <location>
        <begin position="985"/>
        <end position="1001"/>
    </location>
</feature>
<dbReference type="InterPro" id="IPR017261">
    <property type="entry name" value="DNA_mismatch_repair_MutS/MSH"/>
</dbReference>
<accession>A0ABR3GNS6</accession>
<evidence type="ECO:0000256" key="3">
    <source>
        <dbReference type="ARBA" id="ARBA00022763"/>
    </source>
</evidence>
<dbReference type="PANTHER" id="PTHR11361">
    <property type="entry name" value="DNA MISMATCH REPAIR PROTEIN MUTS FAMILY MEMBER"/>
    <property type="match status" value="1"/>
</dbReference>
<dbReference type="Gene3D" id="3.30.420.110">
    <property type="entry name" value="MutS, connector domain"/>
    <property type="match status" value="1"/>
</dbReference>
<feature type="region of interest" description="Disordered" evidence="8">
    <location>
        <begin position="66"/>
        <end position="221"/>
    </location>
</feature>
<keyword evidence="2 6" id="KW-0547">Nucleotide-binding</keyword>
<feature type="region of interest" description="Disordered" evidence="8">
    <location>
        <begin position="1"/>
        <end position="32"/>
    </location>
</feature>
<dbReference type="InterPro" id="IPR016151">
    <property type="entry name" value="DNA_mismatch_repair_MutS_N"/>
</dbReference>
<dbReference type="Pfam" id="PF05190">
    <property type="entry name" value="MutS_IV"/>
    <property type="match status" value="1"/>
</dbReference>
<dbReference type="InterPro" id="IPR027417">
    <property type="entry name" value="P-loop_NTPase"/>
</dbReference>
<evidence type="ECO:0000256" key="8">
    <source>
        <dbReference type="SAM" id="MobiDB-lite"/>
    </source>
</evidence>
<dbReference type="InterPro" id="IPR036678">
    <property type="entry name" value="MutS_con_dom_sf"/>
</dbReference>
<dbReference type="EMBL" id="JBBBZM010000033">
    <property type="protein sequence ID" value="KAL0637579.1"/>
    <property type="molecule type" value="Genomic_DNA"/>
</dbReference>
<reference evidence="10 11" key="1">
    <citation type="submission" date="2024-02" db="EMBL/GenBank/DDBJ databases">
        <title>Discinaceae phylogenomics.</title>
        <authorList>
            <person name="Dirks A.C."/>
            <person name="James T.Y."/>
        </authorList>
    </citation>
    <scope>NUCLEOTIDE SEQUENCE [LARGE SCALE GENOMIC DNA]</scope>
    <source>
        <strain evidence="10 11">ACD0624</strain>
    </source>
</reference>
<dbReference type="InterPro" id="IPR000432">
    <property type="entry name" value="DNA_mismatch_repair_MutS_C"/>
</dbReference>
<evidence type="ECO:0000256" key="1">
    <source>
        <dbReference type="ARBA" id="ARBA00006271"/>
    </source>
</evidence>
<feature type="compositionally biased region" description="Polar residues" evidence="8">
    <location>
        <begin position="17"/>
        <end position="32"/>
    </location>
</feature>
<dbReference type="InterPro" id="IPR045076">
    <property type="entry name" value="MutS"/>
</dbReference>
<dbReference type="Gene3D" id="3.40.1170.10">
    <property type="entry name" value="DNA repair protein MutS, domain I"/>
    <property type="match status" value="1"/>
</dbReference>
<dbReference type="Proteomes" id="UP001447188">
    <property type="component" value="Unassembled WGS sequence"/>
</dbReference>
<dbReference type="SMART" id="SM00534">
    <property type="entry name" value="MUTSac"/>
    <property type="match status" value="1"/>
</dbReference>
<dbReference type="Gene3D" id="1.10.1420.10">
    <property type="match status" value="2"/>
</dbReference>
<evidence type="ECO:0000313" key="10">
    <source>
        <dbReference type="EMBL" id="KAL0637579.1"/>
    </source>
</evidence>
<comment type="similarity">
    <text evidence="1 6 7">Belongs to the DNA mismatch repair MutS family.</text>
</comment>
<keyword evidence="11" id="KW-1185">Reference proteome</keyword>
<keyword evidence="4 6" id="KW-0067">ATP-binding</keyword>
<evidence type="ECO:0000256" key="7">
    <source>
        <dbReference type="RuleBase" id="RU003756"/>
    </source>
</evidence>
<dbReference type="InterPro" id="IPR036187">
    <property type="entry name" value="DNA_mismatch_repair_MutS_sf"/>
</dbReference>
<protein>
    <recommendedName>
        <fullName evidence="6">DNA mismatch repair protein</fullName>
    </recommendedName>
</protein>
<dbReference type="InterPro" id="IPR007860">
    <property type="entry name" value="DNA_mmatch_repair_MutS_con_dom"/>
</dbReference>
<name>A0ABR3GNS6_9PEZI</name>
<keyword evidence="3 6" id="KW-0227">DNA damage</keyword>
<evidence type="ECO:0000256" key="5">
    <source>
        <dbReference type="ARBA" id="ARBA00023125"/>
    </source>
</evidence>
<gene>
    <name evidence="10" type="primary">MSH6</name>
    <name evidence="10" type="ORF">Q9L58_003468</name>
</gene>
<dbReference type="InterPro" id="IPR007695">
    <property type="entry name" value="DNA_mismatch_repair_MutS-lik_N"/>
</dbReference>
<dbReference type="SUPFAM" id="SSF48334">
    <property type="entry name" value="DNA repair protein MutS, domain III"/>
    <property type="match status" value="1"/>
</dbReference>
<dbReference type="SUPFAM" id="SSF52540">
    <property type="entry name" value="P-loop containing nucleoside triphosphate hydrolases"/>
    <property type="match status" value="1"/>
</dbReference>
<feature type="compositionally biased region" description="Polar residues" evidence="8">
    <location>
        <begin position="176"/>
        <end position="201"/>
    </location>
</feature>
<organism evidence="10 11">
    <name type="scientific">Discina gigas</name>
    <dbReference type="NCBI Taxonomy" id="1032678"/>
    <lineage>
        <taxon>Eukaryota</taxon>
        <taxon>Fungi</taxon>
        <taxon>Dikarya</taxon>
        <taxon>Ascomycota</taxon>
        <taxon>Pezizomycotina</taxon>
        <taxon>Pezizomycetes</taxon>
        <taxon>Pezizales</taxon>
        <taxon>Discinaceae</taxon>
        <taxon>Discina</taxon>
    </lineage>
</organism>
<sequence>MPRVPTESKTPKKGDRPTTSSTKKGTPAWNKQRTLLSFFTPKPDSLTPKLVSKSNRDIVEDFTPEVVCSTPVPSSDPIAPSSPAGGEETPTNKQRGRKVAFQNIPSSPSRRISRNKQDSDVELSDEELPRRGTKRSRRAVRDEYEGDDFVVDDEDSDLPTSRKSAKKRKQAPPESTPKTPTNTSRFAFNPRNGNSTPTSVIHTPGPSKTPGQATPSGKKQKNEVRYGWLADVQDADKNAPDHPDYDPRTLYIPPEAWAEFTAFEKQYWEIKCKLYDTVVFFKKGKFYELYEDDATIGHQHFDLKLTDRVNMRMVGVPESSLDMWASQFIGKGYKIARVDQKETALGKEMREKGTKSGKEEKIIRRELACVLTGGTLVDESMLQDDMATYCVAIKESTEDGKPCFGISFVDTSTGEFSITQFSDDLELTKFETFVAQIRPRELILEKGLISVAAVRILKNNTPLTTIWNRLKPEKEFWEADATIRELMSKDYFPTGESEDMGNWPETLRESKDKDLAMSAFGALVCYLQTLKIDQELISIGNFRWYDPIRKTTSLVLDGQTLLNLEIFANSYDSGSEGTLFSLLNRCITPFGKRMFKQWLCHPLAGANEINARLDAVDALNADGGFRDTFVSRLSKIPDLERLISRIHAGSSKAIDFLRVLEGFEQIRDVMEEIQVYGEGEGLIGKLIANMPDLKECLRPWESAFDREKAKAPQGVLVPERGVESDFDESQDNIEGIIEELNAVLKEYSVNLKCKEIKFTDSGKEIYLIEIPTKYAKCIPKSWDQMSATQKVKRFYSPEVRKLVRSLREAQETHGQIVKEVAGRFFTRFDGDYAKWLSAVKIVANIDCLASLAKASAALGDTSCRPIFLDSTRSVLDFEELRHPTMLSSVTDFIPNDIQIGGDNPNITLLTGANAAGKSTVLRMTCVGVIMAQIGCYVPCKSARMTPVDRIMSRLGANDNIFAAQSTFFVELAETKKILSEATPRSLVILDELGRGTSSYDGVAVAQAVLHHVATHIGCIGYFATHYHSLASEFSHHPEVEPRRMQIHVDDENRNITFLYKLEKGVAEGSFGMHCAAMCGIAKRIIDRAEEAAKNFEHTSRLKDSLDAARVGTYIPLGLQSDLAWILREEKALGEGAMRSIIQAIKCL</sequence>
<evidence type="ECO:0000256" key="6">
    <source>
        <dbReference type="PIRNR" id="PIRNR037677"/>
    </source>
</evidence>
<dbReference type="PROSITE" id="PS00486">
    <property type="entry name" value="DNA_MISMATCH_REPAIR_2"/>
    <property type="match status" value="1"/>
</dbReference>
<evidence type="ECO:0000259" key="9">
    <source>
        <dbReference type="PROSITE" id="PS00486"/>
    </source>
</evidence>
<dbReference type="SUPFAM" id="SSF53150">
    <property type="entry name" value="DNA repair protein MutS, domain II"/>
    <property type="match status" value="1"/>
</dbReference>
<dbReference type="SMART" id="SM00533">
    <property type="entry name" value="MUTSd"/>
    <property type="match status" value="1"/>
</dbReference>
<dbReference type="PANTHER" id="PTHR11361:SF148">
    <property type="entry name" value="DNA MISMATCH REPAIR PROTEIN MSH6"/>
    <property type="match status" value="1"/>
</dbReference>
<evidence type="ECO:0000313" key="11">
    <source>
        <dbReference type="Proteomes" id="UP001447188"/>
    </source>
</evidence>
<dbReference type="InterPro" id="IPR007861">
    <property type="entry name" value="DNA_mismatch_repair_MutS_clamp"/>
</dbReference>
<dbReference type="Pfam" id="PF05188">
    <property type="entry name" value="MutS_II"/>
    <property type="match status" value="1"/>
</dbReference>
<comment type="caution">
    <text evidence="10">The sequence shown here is derived from an EMBL/GenBank/DDBJ whole genome shotgun (WGS) entry which is preliminary data.</text>
</comment>
<dbReference type="Pfam" id="PF01624">
    <property type="entry name" value="MutS_I"/>
    <property type="match status" value="1"/>
</dbReference>
<evidence type="ECO:0000256" key="2">
    <source>
        <dbReference type="ARBA" id="ARBA00022741"/>
    </source>
</evidence>
<comment type="function">
    <text evidence="6 7">Component of the post-replicative DNA mismatch repair system (MMR).</text>
</comment>
<dbReference type="Pfam" id="PF00488">
    <property type="entry name" value="MutS_V"/>
    <property type="match status" value="1"/>
</dbReference>
<dbReference type="InterPro" id="IPR007696">
    <property type="entry name" value="DNA_mismatch_repair_MutS_core"/>
</dbReference>
<evidence type="ECO:0000256" key="4">
    <source>
        <dbReference type="ARBA" id="ARBA00022840"/>
    </source>
</evidence>
<dbReference type="NCBIfam" id="NF003810">
    <property type="entry name" value="PRK05399.1"/>
    <property type="match status" value="1"/>
</dbReference>
<keyword evidence="6 7" id="KW-0234">DNA repair</keyword>
<feature type="compositionally biased region" description="Acidic residues" evidence="8">
    <location>
        <begin position="144"/>
        <end position="157"/>
    </location>
</feature>
<dbReference type="Gene3D" id="3.40.50.300">
    <property type="entry name" value="P-loop containing nucleotide triphosphate hydrolases"/>
    <property type="match status" value="1"/>
</dbReference>
<proteinExistence type="inferred from homology"/>
<feature type="compositionally biased region" description="Low complexity" evidence="8">
    <location>
        <begin position="71"/>
        <end position="83"/>
    </location>
</feature>
<keyword evidence="5 6" id="KW-0238">DNA-binding</keyword>
<dbReference type="PIRSF" id="PIRSF037677">
    <property type="entry name" value="DNA_mis_repair_Msh6"/>
    <property type="match status" value="1"/>
</dbReference>